<keyword evidence="3" id="KW-0808">Transferase</keyword>
<sequence length="782" mass="90094">MTSKYYLNQLLDENILLTPWVFGAFVFFAGIVVYAVWLHIQKGTTTTSWSESLLSILESSNLPWLLYTSKGKGFRCSNDLSELLGSSKNLENFNDVFEFLNKEGAESLKLALKKLLRGQKTIRTQVMNHRGEALYVKATLVLPQRQILIWWQNLTSEQKLTQKINEQVTLLQEERKLLLYLLDSLPTPVWFRNQQGLLEFCNKSYAQALDLPQETIITQNRLLWGYNSTSFKQELSEPLNTEIKKYLIFDGERRLMSFHETADEELGIAGFAVDLTELKKALSELERHTAAYREVLENLSAGVAIYGSDKRIKFFNQAYSRMFDMDENWLHSGPTLGEVLDDLRQRRTLPEHADYAAYKKNQLQMVTTILHPFQELIHLPDERTLRKITSPHPMGGIFYIYEDLTDSLILERKYNIQMAVQRTSLDNLFEGIAVFGSDGRLRLTNAAFRRIWDLSANQCKEGLHMSAILDSCQNFFDEHKDWNLRKSKLLAAATDRIPKKKQVYRQDGSVVDFSYIPLPDGSHLMSCIDISDTYRMEKILRERNEALEKADQLKSELITRVSSELKSPAGEIQKVIEILYKGTQGELNKKQLDKMKSIDKSAIKLLKFADDILNLAKVEAVNSYSKEENISVCPFLRNLIEEMTAKYTDKSGISFTIDCHEDVTTISTDPLQLRQIFSNLLEECFERAKTQQEIPIHVSRENQDIIMTLSRYDEKYDQKMNTESVAPSWRLTLVRNLIVMCRGTLATQIFENGLHEIVCRFPINIKSTTTPKNIKLVQSAVK</sequence>
<dbReference type="STRING" id="1414854.GQ61_07385"/>
<dbReference type="InterPro" id="IPR036890">
    <property type="entry name" value="HATPase_C_sf"/>
</dbReference>
<feature type="domain" description="PAS" evidence="6">
    <location>
        <begin position="51"/>
        <end position="117"/>
    </location>
</feature>
<protein>
    <recommendedName>
        <fullName evidence="2">histidine kinase</fullName>
        <ecNumber evidence="2">2.7.13.3</ecNumber>
    </recommendedName>
</protein>
<dbReference type="AlphaFoldDB" id="A0A1W6N5J5"/>
<dbReference type="Gene3D" id="1.10.287.130">
    <property type="match status" value="1"/>
</dbReference>
<dbReference type="Pfam" id="PF12860">
    <property type="entry name" value="PAS_7"/>
    <property type="match status" value="2"/>
</dbReference>
<dbReference type="KEGG" id="naf:GQ61_07385"/>
<accession>A0A1W6N5J5</accession>
<dbReference type="InterPro" id="IPR036097">
    <property type="entry name" value="HisK_dim/P_sf"/>
</dbReference>
<evidence type="ECO:0000256" key="4">
    <source>
        <dbReference type="ARBA" id="ARBA00022777"/>
    </source>
</evidence>
<dbReference type="EMBL" id="CP008743">
    <property type="protein sequence ID" value="ARN85134.1"/>
    <property type="molecule type" value="Genomic_DNA"/>
</dbReference>
<feature type="domain" description="PAS" evidence="6">
    <location>
        <begin position="419"/>
        <end position="485"/>
    </location>
</feature>
<dbReference type="InterPro" id="IPR000014">
    <property type="entry name" value="PAS"/>
</dbReference>
<evidence type="ECO:0000256" key="3">
    <source>
        <dbReference type="ARBA" id="ARBA00022679"/>
    </source>
</evidence>
<keyword evidence="5" id="KW-0472">Membrane</keyword>
<keyword evidence="5" id="KW-0812">Transmembrane</keyword>
<feature type="domain" description="PAS" evidence="6">
    <location>
        <begin position="290"/>
        <end position="357"/>
    </location>
</feature>
<dbReference type="Gene3D" id="3.30.565.10">
    <property type="entry name" value="Histidine kinase-like ATPase, C-terminal domain"/>
    <property type="match status" value="1"/>
</dbReference>
<evidence type="ECO:0000313" key="8">
    <source>
        <dbReference type="Proteomes" id="UP000237351"/>
    </source>
</evidence>
<organism evidence="7 8">
    <name type="scientific">Candidatus Nucleicultrix amoebiphila FS5</name>
    <dbReference type="NCBI Taxonomy" id="1414854"/>
    <lineage>
        <taxon>Bacteria</taxon>
        <taxon>Pseudomonadati</taxon>
        <taxon>Pseudomonadota</taxon>
        <taxon>Alphaproteobacteria</taxon>
        <taxon>Holosporales</taxon>
        <taxon>Candidatus Nucleicultricaceae</taxon>
        <taxon>Candidatus Nucleicultrix</taxon>
    </lineage>
</organism>
<evidence type="ECO:0000259" key="6">
    <source>
        <dbReference type="SMART" id="SM00091"/>
    </source>
</evidence>
<dbReference type="InterPro" id="IPR035965">
    <property type="entry name" value="PAS-like_dom_sf"/>
</dbReference>
<evidence type="ECO:0000313" key="7">
    <source>
        <dbReference type="EMBL" id="ARN85134.1"/>
    </source>
</evidence>
<dbReference type="SUPFAM" id="SSF55785">
    <property type="entry name" value="PYP-like sensor domain (PAS domain)"/>
    <property type="match status" value="3"/>
</dbReference>
<keyword evidence="4" id="KW-0418">Kinase</keyword>
<dbReference type="GO" id="GO:0005886">
    <property type="term" value="C:plasma membrane"/>
    <property type="evidence" value="ECO:0007669"/>
    <property type="project" value="TreeGrafter"/>
</dbReference>
<evidence type="ECO:0000256" key="1">
    <source>
        <dbReference type="ARBA" id="ARBA00000085"/>
    </source>
</evidence>
<keyword evidence="8" id="KW-1185">Reference proteome</keyword>
<dbReference type="RefSeq" id="WP_085784671.1">
    <property type="nucleotide sequence ID" value="NZ_CP008743.1"/>
</dbReference>
<reference evidence="7 8" key="1">
    <citation type="submission" date="2014-06" db="EMBL/GenBank/DDBJ databases">
        <title>The genome of the endonuclear symbiont Nucleicultrix amoebiphila.</title>
        <authorList>
            <person name="Schulz F."/>
            <person name="Horn M."/>
        </authorList>
    </citation>
    <scope>NUCLEOTIDE SEQUENCE [LARGE SCALE GENOMIC DNA]</scope>
    <source>
        <strain evidence="7 8">FS5</strain>
    </source>
</reference>
<feature type="domain" description="PAS" evidence="6">
    <location>
        <begin position="176"/>
        <end position="244"/>
    </location>
</feature>
<dbReference type="OrthoDB" id="9797304at2"/>
<dbReference type="Gene3D" id="3.30.450.20">
    <property type="entry name" value="PAS domain"/>
    <property type="match status" value="2"/>
</dbReference>
<name>A0A1W6N5J5_9PROT</name>
<dbReference type="GO" id="GO:0000155">
    <property type="term" value="F:phosphorelay sensor kinase activity"/>
    <property type="evidence" value="ECO:0007669"/>
    <property type="project" value="InterPro"/>
</dbReference>
<comment type="catalytic activity">
    <reaction evidence="1">
        <text>ATP + protein L-histidine = ADP + protein N-phospho-L-histidine.</text>
        <dbReference type="EC" id="2.7.13.3"/>
    </reaction>
</comment>
<dbReference type="EC" id="2.7.13.3" evidence="2"/>
<dbReference type="Proteomes" id="UP000237351">
    <property type="component" value="Chromosome"/>
</dbReference>
<evidence type="ECO:0000256" key="5">
    <source>
        <dbReference type="SAM" id="Phobius"/>
    </source>
</evidence>
<feature type="transmembrane region" description="Helical" evidence="5">
    <location>
        <begin position="20"/>
        <end position="40"/>
    </location>
</feature>
<dbReference type="SUPFAM" id="SSF55874">
    <property type="entry name" value="ATPase domain of HSP90 chaperone/DNA topoisomerase II/histidine kinase"/>
    <property type="match status" value="1"/>
</dbReference>
<dbReference type="SUPFAM" id="SSF47384">
    <property type="entry name" value="Homodimeric domain of signal transducing histidine kinase"/>
    <property type="match status" value="1"/>
</dbReference>
<evidence type="ECO:0000256" key="2">
    <source>
        <dbReference type="ARBA" id="ARBA00012438"/>
    </source>
</evidence>
<dbReference type="PANTHER" id="PTHR43047:SF72">
    <property type="entry name" value="OSMOSENSING HISTIDINE PROTEIN KINASE SLN1"/>
    <property type="match status" value="1"/>
</dbReference>
<dbReference type="GO" id="GO:0009927">
    <property type="term" value="F:histidine phosphotransfer kinase activity"/>
    <property type="evidence" value="ECO:0007669"/>
    <property type="project" value="TreeGrafter"/>
</dbReference>
<dbReference type="PANTHER" id="PTHR43047">
    <property type="entry name" value="TWO-COMPONENT HISTIDINE PROTEIN KINASE"/>
    <property type="match status" value="1"/>
</dbReference>
<dbReference type="SMART" id="SM00091">
    <property type="entry name" value="PAS"/>
    <property type="match status" value="4"/>
</dbReference>
<keyword evidence="5" id="KW-1133">Transmembrane helix</keyword>
<gene>
    <name evidence="7" type="ORF">GQ61_07385</name>
</gene>
<proteinExistence type="predicted"/>